<evidence type="ECO:0000256" key="1">
    <source>
        <dbReference type="ARBA" id="ARBA00007586"/>
    </source>
</evidence>
<dbReference type="PROSITE" id="PS51257">
    <property type="entry name" value="PROKAR_LIPOPROTEIN"/>
    <property type="match status" value="1"/>
</dbReference>
<protein>
    <submittedName>
        <fullName evidence="8">Transmembrane protein</fullName>
    </submittedName>
</protein>
<evidence type="ECO:0000256" key="4">
    <source>
        <dbReference type="ARBA" id="ARBA00023295"/>
    </source>
</evidence>
<dbReference type="GO" id="GO:0016798">
    <property type="term" value="F:hydrolase activity, acting on glycosyl bonds"/>
    <property type="evidence" value="ECO:0007669"/>
    <property type="project" value="UniProtKB-KW"/>
</dbReference>
<dbReference type="STRING" id="361077.A0A151ZB31"/>
<dbReference type="PROSITE" id="PS51484">
    <property type="entry name" value="G8"/>
    <property type="match status" value="1"/>
</dbReference>
<dbReference type="InParanoid" id="A0A151ZB31"/>
<comment type="similarity">
    <text evidence="1">Belongs to the CEMIP family.</text>
</comment>
<dbReference type="Pfam" id="PF24606">
    <property type="entry name" value="CEMIP_beta-hel"/>
    <property type="match status" value="1"/>
</dbReference>
<keyword evidence="5" id="KW-0472">Membrane</keyword>
<comment type="caution">
    <text evidence="8">The sequence shown here is derived from an EMBL/GenBank/DDBJ whole genome shotgun (WGS) entry which is preliminary data.</text>
</comment>
<feature type="chain" id="PRO_5007593154" evidence="6">
    <location>
        <begin position="21"/>
        <end position="989"/>
    </location>
</feature>
<evidence type="ECO:0000256" key="3">
    <source>
        <dbReference type="ARBA" id="ARBA00023180"/>
    </source>
</evidence>
<dbReference type="OMA" id="MCGDVDT"/>
<keyword evidence="9" id="KW-1185">Reference proteome</keyword>
<keyword evidence="4" id="KW-0326">Glycosidase</keyword>
<reference evidence="8 9" key="1">
    <citation type="submission" date="2015-12" db="EMBL/GenBank/DDBJ databases">
        <title>Dictyostelia acquired genes for synthesis and detection of signals that induce cell-type specialization by lateral gene transfer from prokaryotes.</title>
        <authorList>
            <person name="Gloeckner G."/>
            <person name="Schaap P."/>
        </authorList>
    </citation>
    <scope>NUCLEOTIDE SEQUENCE [LARGE SCALE GENOMIC DNA]</scope>
    <source>
        <strain evidence="8 9">TK</strain>
    </source>
</reference>
<evidence type="ECO:0000259" key="7">
    <source>
        <dbReference type="PROSITE" id="PS51484"/>
    </source>
</evidence>
<dbReference type="Pfam" id="PF10162">
    <property type="entry name" value="G8"/>
    <property type="match status" value="1"/>
</dbReference>
<keyword evidence="5 8" id="KW-0812">Transmembrane</keyword>
<dbReference type="SMART" id="SM01225">
    <property type="entry name" value="G8"/>
    <property type="match status" value="1"/>
</dbReference>
<dbReference type="InterPro" id="IPR052252">
    <property type="entry name" value="CEMIP/CEMIP2"/>
</dbReference>
<keyword evidence="5" id="KW-1133">Transmembrane helix</keyword>
<name>A0A151ZB31_TIELA</name>
<gene>
    <name evidence="8" type="ORF">DLAC_08069</name>
</gene>
<evidence type="ECO:0000256" key="2">
    <source>
        <dbReference type="ARBA" id="ARBA00022801"/>
    </source>
</evidence>
<organism evidence="8 9">
    <name type="scientific">Tieghemostelium lacteum</name>
    <name type="common">Slime mold</name>
    <name type="synonym">Dictyostelium lacteum</name>
    <dbReference type="NCBI Taxonomy" id="361077"/>
    <lineage>
        <taxon>Eukaryota</taxon>
        <taxon>Amoebozoa</taxon>
        <taxon>Evosea</taxon>
        <taxon>Eumycetozoa</taxon>
        <taxon>Dictyostelia</taxon>
        <taxon>Dictyosteliales</taxon>
        <taxon>Raperosteliaceae</taxon>
        <taxon>Tieghemostelium</taxon>
    </lineage>
</organism>
<feature type="transmembrane region" description="Helical" evidence="5">
    <location>
        <begin position="970"/>
        <end position="988"/>
    </location>
</feature>
<keyword evidence="2" id="KW-0378">Hydrolase</keyword>
<feature type="domain" description="G8" evidence="7">
    <location>
        <begin position="37"/>
        <end position="164"/>
    </location>
</feature>
<dbReference type="InterPro" id="IPR055401">
    <property type="entry name" value="CEMIP_beta-hel_dom"/>
</dbReference>
<dbReference type="InterPro" id="IPR019316">
    <property type="entry name" value="G8_domain"/>
</dbReference>
<evidence type="ECO:0000313" key="9">
    <source>
        <dbReference type="Proteomes" id="UP000076078"/>
    </source>
</evidence>
<dbReference type="PANTHER" id="PTHR15535">
    <property type="entry name" value="TRANSMEMBRANE PROTEIN 2-RELATED"/>
    <property type="match status" value="1"/>
</dbReference>
<evidence type="ECO:0000256" key="6">
    <source>
        <dbReference type="SAM" id="SignalP"/>
    </source>
</evidence>
<dbReference type="AlphaFoldDB" id="A0A151ZB31"/>
<proteinExistence type="inferred from homology"/>
<keyword evidence="6" id="KW-0732">Signal</keyword>
<accession>A0A151ZB31</accession>
<sequence length="989" mass="108166">MLKFFVLFLFFYISIGLVLSCDGPDSDSSLSLWSSASTWGSAGIPVAGGVAIITGSMKVLLDISTPRLQQINILPGGQLVVSSKHGPISIYTGGILIEGRLDIGNDGCRYNGSVTINLTGKDGVSYYETRNDMGRKFIGVLPGGRLELHGIYSYPIPSWTQLTKTAKTGDTILNLNADVSQWPINGTVVVGTTDYDMLQSEEVTIVACPECTSKQIKIASPGVKYYHYGQFTYGVDQRAEVGLLTKSIKIQGEMESTCTKGDLCRFFNFDTLGGHMRFLKGFGSVHIQGVELTKMGQTYNLGCYPIHFHMCGDLDIPTYADWPTFIKDNSIHHTLSRCLTIHGTSGLIAVNNFAYDHYGHCYFLEDASEERNYLESNVGMVTRYGYLLPSDRSCELCLYLKPYDFNGNPTSCSECEAVATFWITNPNNVLKNNIAGGSIKAGIWYAFPDHPSGLSDPLYPKTFPPYIKVAMFVGNKVHSNTETGMMIDSGFQVVQPSASTPSQYLSMNVARYKPRVNSTDPTSARAVSEFLDFTAYKNKWRGLWARGGDLLFHNSFFSDNAIGATLASEGVMPADPGSTQRFIGCTFVAESENLGMATNGVNTYKGHTIPAWQEFTQRGVELYDGPCSISYSTFINYNTDGVRSMSAIGWLLYNDWQFGSKNKFIGNSYINSNLKVLNVPSIYDGTKNQIFLDDDGSTTGTINASVVPNVDYFASPACIKNTAWNMSTCSEKYGMLFIYNLDLSSSYIPNGQSGVIMIRDQYPTYKHTLMGVPNSSPRNTFMPLVMIGRTYTMHFAHATPPSLNIQMANFDKSDSVVVGICYPTWGVSFAINRNVVVGWKTSSNKITLGSSLSAVENDASGLTGFYDSSSGLLFVKFIQNGTRTWNMYCPDSGCESINIKITGSGVNSNSGDCSSAAYPKYTKKENVVYGGCNGNPNLVIDACGICGGNGLSCKIAGTLSNVANTVQKPLFFNFICISLLIIFTFLIFI</sequence>
<evidence type="ECO:0000313" key="8">
    <source>
        <dbReference type="EMBL" id="KYQ91157.1"/>
    </source>
</evidence>
<feature type="signal peptide" evidence="6">
    <location>
        <begin position="1"/>
        <end position="20"/>
    </location>
</feature>
<dbReference type="OrthoDB" id="14714at2759"/>
<evidence type="ECO:0000256" key="5">
    <source>
        <dbReference type="SAM" id="Phobius"/>
    </source>
</evidence>
<dbReference type="InterPro" id="IPR055400">
    <property type="entry name" value="CEMIP_X"/>
</dbReference>
<dbReference type="PANTHER" id="PTHR15535:SF17">
    <property type="entry name" value="TRANSMEMBRANE PROTEIN"/>
    <property type="match status" value="1"/>
</dbReference>
<dbReference type="Pfam" id="PF24605">
    <property type="entry name" value="CEMIP_X"/>
    <property type="match status" value="1"/>
</dbReference>
<dbReference type="EMBL" id="LODT01000035">
    <property type="protein sequence ID" value="KYQ91157.1"/>
    <property type="molecule type" value="Genomic_DNA"/>
</dbReference>
<dbReference type="Proteomes" id="UP000076078">
    <property type="component" value="Unassembled WGS sequence"/>
</dbReference>
<keyword evidence="3" id="KW-0325">Glycoprotein</keyword>